<dbReference type="Gene3D" id="3.40.50.1820">
    <property type="entry name" value="alpha/beta hydrolase"/>
    <property type="match status" value="1"/>
</dbReference>
<feature type="domain" description="Peptidase S9A N-terminal" evidence="5">
    <location>
        <begin position="5"/>
        <end position="391"/>
    </location>
</feature>
<dbReference type="InterPro" id="IPR023302">
    <property type="entry name" value="Pept_S9A_N"/>
</dbReference>
<dbReference type="PANTHER" id="PTHR42881">
    <property type="entry name" value="PROLYL ENDOPEPTIDASE"/>
    <property type="match status" value="1"/>
</dbReference>
<dbReference type="InterPro" id="IPR051167">
    <property type="entry name" value="Prolyl_oligopep/macrocyclase"/>
</dbReference>
<evidence type="ECO:0000256" key="2">
    <source>
        <dbReference type="ARBA" id="ARBA00022801"/>
    </source>
</evidence>
<feature type="domain" description="Peptidase S9 prolyl oligopeptidase catalytic" evidence="4">
    <location>
        <begin position="469"/>
        <end position="670"/>
    </location>
</feature>
<dbReference type="InterPro" id="IPR029058">
    <property type="entry name" value="AB_hydrolase_fold"/>
</dbReference>
<keyword evidence="3" id="KW-0720">Serine protease</keyword>
<name>A0ABX2F9L4_9PSEU</name>
<proteinExistence type="predicted"/>
<accession>A0ABX2F9L4</accession>
<keyword evidence="1" id="KW-0645">Protease</keyword>
<organism evidence="6 7">
    <name type="scientific">Kibdelosporangium persicum</name>
    <dbReference type="NCBI Taxonomy" id="2698649"/>
    <lineage>
        <taxon>Bacteria</taxon>
        <taxon>Bacillati</taxon>
        <taxon>Actinomycetota</taxon>
        <taxon>Actinomycetes</taxon>
        <taxon>Pseudonocardiales</taxon>
        <taxon>Pseudonocardiaceae</taxon>
        <taxon>Kibdelosporangium</taxon>
    </lineage>
</organism>
<dbReference type="EMBL" id="JAAATY010000018">
    <property type="protein sequence ID" value="NRN68065.1"/>
    <property type="molecule type" value="Genomic_DNA"/>
</dbReference>
<evidence type="ECO:0000256" key="3">
    <source>
        <dbReference type="ARBA" id="ARBA00022825"/>
    </source>
</evidence>
<keyword evidence="2" id="KW-0378">Hydrolase</keyword>
<dbReference type="SUPFAM" id="SSF50993">
    <property type="entry name" value="Peptidase/esterase 'gauge' domain"/>
    <property type="match status" value="1"/>
</dbReference>
<evidence type="ECO:0000259" key="4">
    <source>
        <dbReference type="Pfam" id="PF00326"/>
    </source>
</evidence>
<evidence type="ECO:0000256" key="1">
    <source>
        <dbReference type="ARBA" id="ARBA00022670"/>
    </source>
</evidence>
<sequence>MSEHDDPYLWLEEVTADDAMAWVRKRNAETVAELTGSARFAELRDEIRAVFDADDRIPYVRRRGEYLYNFWQTPANPRGLWRRTTLEQYRLDEPDWEVLLDVDALGEAEGENWVWDGAAILRPGYRLALVNLSRGGADAAVVREFDLAKREFVPGGFELPEAKSFLRWIDADRVYVGTDFGPGSMTSSGYPRVVKEWQRGTPLTEAVTVFEGKPEDVSVYATHDPTPGYERDFVGRNIDFYRSERFLRTESGDLIRIDVPDDAETDVEREWLLITLRSPWTVGGTTYPAGALLATRFDDFLAGAREMDVLFEPDPHTSLTYHSWTKNHVLINTLHDVQSRIEVLTPGPDGWRRAPLTGVPTGALSEITDTDPDVSDEYLMNSSGYTEPATLRRGVVNGEPEILKQAPARFDATGIEVRQHFATSADGTKIPYFVVGKDDPIARPTLLSGYGGFEVSLTPGYLGHVGRAWLARGGTYVVANLRGGGEYGPNWHSQAVKANRHLVYEDFAAVARDLIDRGITTPDRLGIQGGSNGGLLMGVMLTHYPELFGAIVCQVPLLDMKRYHELLAGASWMAEYGDPRKPEEWAFIEPFSPYHNVRADAKYPPVLFATSTRDDRVHPAHARKMVARMREHGHDVRYYENIEGGHGAAADNEQLAFKWALVFEFLWEKLS</sequence>
<comment type="caution">
    <text evidence="6">The sequence shown here is derived from an EMBL/GenBank/DDBJ whole genome shotgun (WGS) entry which is preliminary data.</text>
</comment>
<evidence type="ECO:0000259" key="5">
    <source>
        <dbReference type="Pfam" id="PF02897"/>
    </source>
</evidence>
<dbReference type="PANTHER" id="PTHR42881:SF13">
    <property type="entry name" value="PROLYL ENDOPEPTIDASE"/>
    <property type="match status" value="1"/>
</dbReference>
<reference evidence="6 7" key="1">
    <citation type="submission" date="2020-01" db="EMBL/GenBank/DDBJ databases">
        <title>Kibdelosporangium persica a novel Actinomycetes from a hot desert in Iran.</title>
        <authorList>
            <person name="Safaei N."/>
            <person name="Zaburannyi N."/>
            <person name="Mueller R."/>
            <person name="Wink J."/>
        </authorList>
    </citation>
    <scope>NUCLEOTIDE SEQUENCE [LARGE SCALE GENOMIC DNA]</scope>
    <source>
        <strain evidence="6 7">4NS15</strain>
    </source>
</reference>
<dbReference type="Proteomes" id="UP000763557">
    <property type="component" value="Unassembled WGS sequence"/>
</dbReference>
<protein>
    <submittedName>
        <fullName evidence="6">Prolyl oligopeptidase</fullName>
    </submittedName>
</protein>
<dbReference type="Pfam" id="PF00326">
    <property type="entry name" value="Peptidase_S9"/>
    <property type="match status" value="1"/>
</dbReference>
<keyword evidence="7" id="KW-1185">Reference proteome</keyword>
<gene>
    <name evidence="6" type="ORF">GC106_53060</name>
</gene>
<dbReference type="RefSeq" id="WP_173136780.1">
    <property type="nucleotide sequence ID" value="NZ_CBCSGW010000011.1"/>
</dbReference>
<dbReference type="SUPFAM" id="SSF53474">
    <property type="entry name" value="alpha/beta-Hydrolases"/>
    <property type="match status" value="1"/>
</dbReference>
<dbReference type="PRINTS" id="PR00862">
    <property type="entry name" value="PROLIGOPTASE"/>
</dbReference>
<dbReference type="InterPro" id="IPR001375">
    <property type="entry name" value="Peptidase_S9_cat"/>
</dbReference>
<evidence type="ECO:0000313" key="7">
    <source>
        <dbReference type="Proteomes" id="UP000763557"/>
    </source>
</evidence>
<evidence type="ECO:0000313" key="6">
    <source>
        <dbReference type="EMBL" id="NRN68065.1"/>
    </source>
</evidence>
<dbReference type="InterPro" id="IPR002470">
    <property type="entry name" value="Peptidase_S9A"/>
</dbReference>
<dbReference type="Pfam" id="PF02897">
    <property type="entry name" value="Peptidase_S9_N"/>
    <property type="match status" value="1"/>
</dbReference>
<dbReference type="Gene3D" id="2.130.10.120">
    <property type="entry name" value="Prolyl oligopeptidase, N-terminal domain"/>
    <property type="match status" value="1"/>
</dbReference>